<reference evidence="3 4" key="2">
    <citation type="journal article" date="2019" name="G3 (Bethesda)">
        <title>Hybrid Assembly of the Genome of the Entomopathogenic Nematode Steinernema carpocapsae Identifies the X-Chromosome.</title>
        <authorList>
            <person name="Serra L."/>
            <person name="Macchietto M."/>
            <person name="Macias-Munoz A."/>
            <person name="McGill C.J."/>
            <person name="Rodriguez I.M."/>
            <person name="Rodriguez B."/>
            <person name="Murad R."/>
            <person name="Mortazavi A."/>
        </authorList>
    </citation>
    <scope>NUCLEOTIDE SEQUENCE [LARGE SCALE GENOMIC DNA]</scope>
    <source>
        <strain evidence="3 4">ALL</strain>
    </source>
</reference>
<dbReference type="Proteomes" id="UP000298663">
    <property type="component" value="Chromosome X"/>
</dbReference>
<evidence type="ECO:0000256" key="1">
    <source>
        <dbReference type="ARBA" id="ARBA00048287"/>
    </source>
</evidence>
<dbReference type="EMBL" id="CM016762">
    <property type="protein sequence ID" value="TMS33831.1"/>
    <property type="molecule type" value="Genomic_DNA"/>
</dbReference>
<evidence type="ECO:0000259" key="2">
    <source>
        <dbReference type="Pfam" id="PF00850"/>
    </source>
</evidence>
<name>A0A4U8UM10_STECR</name>
<organism evidence="3 4">
    <name type="scientific">Steinernema carpocapsae</name>
    <name type="common">Entomopathogenic nematode</name>
    <dbReference type="NCBI Taxonomy" id="34508"/>
    <lineage>
        <taxon>Eukaryota</taxon>
        <taxon>Metazoa</taxon>
        <taxon>Ecdysozoa</taxon>
        <taxon>Nematoda</taxon>
        <taxon>Chromadorea</taxon>
        <taxon>Rhabditida</taxon>
        <taxon>Tylenchina</taxon>
        <taxon>Panagrolaimomorpha</taxon>
        <taxon>Strongyloidoidea</taxon>
        <taxon>Steinernematidae</taxon>
        <taxon>Steinernema</taxon>
    </lineage>
</organism>
<dbReference type="GO" id="GO:0040029">
    <property type="term" value="P:epigenetic regulation of gene expression"/>
    <property type="evidence" value="ECO:0007669"/>
    <property type="project" value="TreeGrafter"/>
</dbReference>
<dbReference type="InterPro" id="IPR023801">
    <property type="entry name" value="His_deacetylse_dom"/>
</dbReference>
<dbReference type="GO" id="GO:0141221">
    <property type="term" value="F:histone deacetylase activity, hydrolytic mechanism"/>
    <property type="evidence" value="ECO:0007669"/>
    <property type="project" value="UniProtKB-EC"/>
</dbReference>
<protein>
    <recommendedName>
        <fullName evidence="2">Histone deacetylase domain-containing protein</fullName>
    </recommendedName>
</protein>
<dbReference type="OrthoDB" id="5791079at2759"/>
<dbReference type="STRING" id="34508.A0A4U8UM10"/>
<dbReference type="PANTHER" id="PTHR10625">
    <property type="entry name" value="HISTONE DEACETYLASE HDAC1-RELATED"/>
    <property type="match status" value="1"/>
</dbReference>
<dbReference type="InterPro" id="IPR000286">
    <property type="entry name" value="HDACs"/>
</dbReference>
<keyword evidence="4" id="KW-1185">Reference proteome</keyword>
<dbReference type="AlphaFoldDB" id="A0A4U8UM10"/>
<dbReference type="InterPro" id="IPR037138">
    <property type="entry name" value="His_deacetylse_dom_sf"/>
</dbReference>
<dbReference type="Pfam" id="PF00850">
    <property type="entry name" value="Hist_deacetyl"/>
    <property type="match status" value="1"/>
</dbReference>
<dbReference type="GO" id="GO:0000118">
    <property type="term" value="C:histone deacetylase complex"/>
    <property type="evidence" value="ECO:0007669"/>
    <property type="project" value="TreeGrafter"/>
</dbReference>
<evidence type="ECO:0000313" key="4">
    <source>
        <dbReference type="Proteomes" id="UP000298663"/>
    </source>
</evidence>
<feature type="domain" description="Histone deacetylase" evidence="2">
    <location>
        <begin position="26"/>
        <end position="208"/>
    </location>
</feature>
<reference evidence="3 4" key="1">
    <citation type="journal article" date="2015" name="Genome Biol.">
        <title>Comparative genomics of Steinernema reveals deeply conserved gene regulatory networks.</title>
        <authorList>
            <person name="Dillman A.R."/>
            <person name="Macchietto M."/>
            <person name="Porter C.F."/>
            <person name="Rogers A."/>
            <person name="Williams B."/>
            <person name="Antoshechkin I."/>
            <person name="Lee M.M."/>
            <person name="Goodwin Z."/>
            <person name="Lu X."/>
            <person name="Lewis E.E."/>
            <person name="Goodrich-Blair H."/>
            <person name="Stock S.P."/>
            <person name="Adams B.J."/>
            <person name="Sternberg P.W."/>
            <person name="Mortazavi A."/>
        </authorList>
    </citation>
    <scope>NUCLEOTIDE SEQUENCE [LARGE SCALE GENOMIC DNA]</scope>
    <source>
        <strain evidence="3 4">ALL</strain>
    </source>
</reference>
<comment type="caution">
    <text evidence="3">The sequence shown here is derived from an EMBL/GenBank/DDBJ whole genome shotgun (WGS) entry which is preliminary data.</text>
</comment>
<dbReference type="InterPro" id="IPR023696">
    <property type="entry name" value="Ureohydrolase_dom_sf"/>
</dbReference>
<sequence>MSAPFGFVYDERMLEHECLYDDGVFERPERARYIYERLKADGLLDNAVQIPARHATDEEITLCHPTALVKKLDGLKTTEDCEEFCKSKEILWLQPKSPKTARIAVGSSIDIVKANVEKKIGNGFAIVRPPGHHSYGDLPQGYCVYNNIAIAAKYAVEKLGVKRVMIFDFDIHAGNGTYNCIKDDDRILFVSSHLYHYGAFWPHEQEFDCDTKGFVAFTHAARATTSTFPSTAQ</sequence>
<dbReference type="PANTHER" id="PTHR10625:SF1">
    <property type="entry name" value="HISTONE DEACETYLASE DOMAIN-CONTAINING PROTEIN"/>
    <property type="match status" value="1"/>
</dbReference>
<dbReference type="EMBL" id="AZBU02000001">
    <property type="protein sequence ID" value="TMS33831.1"/>
    <property type="molecule type" value="Genomic_DNA"/>
</dbReference>
<dbReference type="SUPFAM" id="SSF52768">
    <property type="entry name" value="Arginase/deacetylase"/>
    <property type="match status" value="1"/>
</dbReference>
<evidence type="ECO:0000313" key="3">
    <source>
        <dbReference type="EMBL" id="TMS33831.1"/>
    </source>
</evidence>
<dbReference type="Gene3D" id="3.40.800.20">
    <property type="entry name" value="Histone deacetylase domain"/>
    <property type="match status" value="1"/>
</dbReference>
<gene>
    <name evidence="3" type="ORF">L596_001522</name>
</gene>
<dbReference type="PRINTS" id="PR01270">
    <property type="entry name" value="HDASUPER"/>
</dbReference>
<accession>A0A4U8UM10</accession>
<proteinExistence type="predicted"/>
<comment type="catalytic activity">
    <reaction evidence="1">
        <text>N(6)-acetyl-L-lysyl-[histone] + H2O = L-lysyl-[histone] + acetate</text>
        <dbReference type="Rhea" id="RHEA:58196"/>
        <dbReference type="Rhea" id="RHEA-COMP:9845"/>
        <dbReference type="Rhea" id="RHEA-COMP:11338"/>
        <dbReference type="ChEBI" id="CHEBI:15377"/>
        <dbReference type="ChEBI" id="CHEBI:29969"/>
        <dbReference type="ChEBI" id="CHEBI:30089"/>
        <dbReference type="ChEBI" id="CHEBI:61930"/>
        <dbReference type="EC" id="3.5.1.98"/>
    </reaction>
</comment>